<comment type="similarity">
    <text evidence="10">Belongs to the ELO family.</text>
</comment>
<dbReference type="GO" id="GO:0034625">
    <property type="term" value="P:fatty acid elongation, monounsaturated fatty acid"/>
    <property type="evidence" value="ECO:0007669"/>
    <property type="project" value="TreeGrafter"/>
</dbReference>
<evidence type="ECO:0000256" key="8">
    <source>
        <dbReference type="ARBA" id="ARBA00023136"/>
    </source>
</evidence>
<proteinExistence type="inferred from homology"/>
<keyword evidence="5 10" id="KW-0276">Fatty acid metabolism</keyword>
<keyword evidence="11" id="KW-1185">Reference proteome</keyword>
<feature type="transmembrane region" description="Helical" evidence="10">
    <location>
        <begin position="166"/>
        <end position="186"/>
    </location>
</feature>
<organism evidence="11 12">
    <name type="scientific">Galendromus occidentalis</name>
    <name type="common">western predatory mite</name>
    <dbReference type="NCBI Taxonomy" id="34638"/>
    <lineage>
        <taxon>Eukaryota</taxon>
        <taxon>Metazoa</taxon>
        <taxon>Ecdysozoa</taxon>
        <taxon>Arthropoda</taxon>
        <taxon>Chelicerata</taxon>
        <taxon>Arachnida</taxon>
        <taxon>Acari</taxon>
        <taxon>Parasitiformes</taxon>
        <taxon>Mesostigmata</taxon>
        <taxon>Gamasina</taxon>
        <taxon>Phytoseioidea</taxon>
        <taxon>Phytoseiidae</taxon>
        <taxon>Typhlodrominae</taxon>
        <taxon>Galendromus</taxon>
    </lineage>
</organism>
<keyword evidence="8 10" id="KW-0472">Membrane</keyword>
<dbReference type="GO" id="GO:0005789">
    <property type="term" value="C:endoplasmic reticulum membrane"/>
    <property type="evidence" value="ECO:0007669"/>
    <property type="project" value="TreeGrafter"/>
</dbReference>
<comment type="subcellular location">
    <subcellularLocation>
        <location evidence="1">Membrane</location>
        <topology evidence="1">Multi-pass membrane protein</topology>
    </subcellularLocation>
</comment>
<evidence type="ECO:0000313" key="11">
    <source>
        <dbReference type="Proteomes" id="UP000694867"/>
    </source>
</evidence>
<dbReference type="PANTHER" id="PTHR11157:SF69">
    <property type="entry name" value="ELONGATION OF VERY LONG CHAIN FATTY ACIDS PROTEIN 7"/>
    <property type="match status" value="1"/>
</dbReference>
<comment type="catalytic activity">
    <reaction evidence="10">
        <text>a very-long-chain acyl-CoA + malonyl-CoA + H(+) = a very-long-chain 3-oxoacyl-CoA + CO2 + CoA</text>
        <dbReference type="Rhea" id="RHEA:32727"/>
        <dbReference type="ChEBI" id="CHEBI:15378"/>
        <dbReference type="ChEBI" id="CHEBI:16526"/>
        <dbReference type="ChEBI" id="CHEBI:57287"/>
        <dbReference type="ChEBI" id="CHEBI:57384"/>
        <dbReference type="ChEBI" id="CHEBI:90725"/>
        <dbReference type="ChEBI" id="CHEBI:90736"/>
        <dbReference type="EC" id="2.3.1.199"/>
    </reaction>
</comment>
<feature type="transmembrane region" description="Helical" evidence="10">
    <location>
        <begin position="110"/>
        <end position="128"/>
    </location>
</feature>
<dbReference type="GeneID" id="100900487"/>
<evidence type="ECO:0000256" key="10">
    <source>
        <dbReference type="RuleBase" id="RU361115"/>
    </source>
</evidence>
<protein>
    <recommendedName>
        <fullName evidence="10">Elongation of very long chain fatty acids protein</fullName>
        <ecNumber evidence="10">2.3.1.199</ecNumber>
    </recommendedName>
    <alternativeName>
        <fullName evidence="10">Very-long-chain 3-oxoacyl-CoA synthase</fullName>
    </alternativeName>
</protein>
<feature type="transmembrane region" description="Helical" evidence="10">
    <location>
        <begin position="27"/>
        <end position="43"/>
    </location>
</feature>
<evidence type="ECO:0000256" key="7">
    <source>
        <dbReference type="ARBA" id="ARBA00023098"/>
    </source>
</evidence>
<keyword evidence="4 10" id="KW-0812">Transmembrane</keyword>
<feature type="transmembrane region" description="Helical" evidence="10">
    <location>
        <begin position="198"/>
        <end position="220"/>
    </location>
</feature>
<keyword evidence="9 10" id="KW-0275">Fatty acid biosynthesis</keyword>
<dbReference type="EC" id="2.3.1.199" evidence="10"/>
<name>A0AAJ7WH99_9ACAR</name>
<dbReference type="KEGG" id="goe:100900487"/>
<feature type="transmembrane region" description="Helical" evidence="10">
    <location>
        <begin position="226"/>
        <end position="249"/>
    </location>
</feature>
<dbReference type="Pfam" id="PF01151">
    <property type="entry name" value="ELO"/>
    <property type="match status" value="1"/>
</dbReference>
<feature type="transmembrane region" description="Helical" evidence="10">
    <location>
        <begin position="135"/>
        <end position="154"/>
    </location>
</feature>
<keyword evidence="7 10" id="KW-0443">Lipid metabolism</keyword>
<evidence type="ECO:0000256" key="1">
    <source>
        <dbReference type="ARBA" id="ARBA00004141"/>
    </source>
</evidence>
<evidence type="ECO:0000313" key="12">
    <source>
        <dbReference type="RefSeq" id="XP_028966797.1"/>
    </source>
</evidence>
<dbReference type="PANTHER" id="PTHR11157">
    <property type="entry name" value="FATTY ACID ACYL TRANSFERASE-RELATED"/>
    <property type="match status" value="1"/>
</dbReference>
<dbReference type="AlphaFoldDB" id="A0AAJ7WH99"/>
<sequence>MNSDLLSFYPPRDPRTRGWLLLESTPYLYSLLVAYVLTVKIFLPTWMRHRKPFELLPYIRAYNIFMIVANAWYFVQMSKRSYLGGGFNFVCQGITHKVDSETMRLLDLHHQYLFIRIIDLLDTIFFGLRKKWEHISVLHVAHHCIVVFLVNYGAQYGVDCQPLGAVLINQVIHVIMYSYYFLASFGSRFQKYLWWKRYLTQLQLAQFMTIIIHSVAPLLFPCENLPGMHIALGISSCSFFLIMFLQFYFQKYLSSRGAKTR</sequence>
<keyword evidence="3 10" id="KW-0808">Transferase</keyword>
<evidence type="ECO:0000256" key="2">
    <source>
        <dbReference type="ARBA" id="ARBA00022516"/>
    </source>
</evidence>
<dbReference type="GO" id="GO:0009922">
    <property type="term" value="F:fatty acid elongase activity"/>
    <property type="evidence" value="ECO:0007669"/>
    <property type="project" value="UniProtKB-EC"/>
</dbReference>
<evidence type="ECO:0000256" key="4">
    <source>
        <dbReference type="ARBA" id="ARBA00022692"/>
    </source>
</evidence>
<accession>A0AAJ7WH99</accession>
<dbReference type="GO" id="GO:0034626">
    <property type="term" value="P:fatty acid elongation, polyunsaturated fatty acid"/>
    <property type="evidence" value="ECO:0007669"/>
    <property type="project" value="TreeGrafter"/>
</dbReference>
<feature type="transmembrane region" description="Helical" evidence="10">
    <location>
        <begin position="55"/>
        <end position="75"/>
    </location>
</feature>
<dbReference type="GO" id="GO:0030148">
    <property type="term" value="P:sphingolipid biosynthetic process"/>
    <property type="evidence" value="ECO:0007669"/>
    <property type="project" value="TreeGrafter"/>
</dbReference>
<dbReference type="GO" id="GO:0019367">
    <property type="term" value="P:fatty acid elongation, saturated fatty acid"/>
    <property type="evidence" value="ECO:0007669"/>
    <property type="project" value="TreeGrafter"/>
</dbReference>
<evidence type="ECO:0000256" key="6">
    <source>
        <dbReference type="ARBA" id="ARBA00022989"/>
    </source>
</evidence>
<reference evidence="12" key="1">
    <citation type="submission" date="2025-08" db="UniProtKB">
        <authorList>
            <consortium name="RefSeq"/>
        </authorList>
    </citation>
    <scope>IDENTIFICATION</scope>
</reference>
<dbReference type="InterPro" id="IPR002076">
    <property type="entry name" value="ELO_fam"/>
</dbReference>
<dbReference type="RefSeq" id="XP_028966797.1">
    <property type="nucleotide sequence ID" value="XM_029110964.1"/>
</dbReference>
<keyword evidence="2 10" id="KW-0444">Lipid biosynthesis</keyword>
<evidence type="ECO:0000256" key="5">
    <source>
        <dbReference type="ARBA" id="ARBA00022832"/>
    </source>
</evidence>
<dbReference type="GO" id="GO:0042761">
    <property type="term" value="P:very long-chain fatty acid biosynthetic process"/>
    <property type="evidence" value="ECO:0007669"/>
    <property type="project" value="TreeGrafter"/>
</dbReference>
<evidence type="ECO:0000256" key="9">
    <source>
        <dbReference type="ARBA" id="ARBA00023160"/>
    </source>
</evidence>
<dbReference type="Proteomes" id="UP000694867">
    <property type="component" value="Unplaced"/>
</dbReference>
<evidence type="ECO:0000256" key="3">
    <source>
        <dbReference type="ARBA" id="ARBA00022679"/>
    </source>
</evidence>
<gene>
    <name evidence="12" type="primary">LOC100900487</name>
</gene>
<keyword evidence="6 10" id="KW-1133">Transmembrane helix</keyword>